<dbReference type="InterPro" id="IPR012674">
    <property type="entry name" value="Calycin"/>
</dbReference>
<feature type="compositionally biased region" description="Polar residues" evidence="2">
    <location>
        <begin position="129"/>
        <end position="139"/>
    </location>
</feature>
<dbReference type="PROSITE" id="PS00214">
    <property type="entry name" value="FABP"/>
    <property type="match status" value="1"/>
</dbReference>
<feature type="domain" description="Cytosolic fatty-acid binding proteins" evidence="3">
    <location>
        <begin position="5"/>
        <end position="22"/>
    </location>
</feature>
<evidence type="ECO:0000256" key="1">
    <source>
        <dbReference type="ARBA" id="ARBA00008390"/>
    </source>
</evidence>
<dbReference type="Gene3D" id="2.40.128.20">
    <property type="match status" value="1"/>
</dbReference>
<dbReference type="EMBL" id="CAUEEQ010016512">
    <property type="protein sequence ID" value="CAJ0940192.1"/>
    <property type="molecule type" value="Genomic_DNA"/>
</dbReference>
<protein>
    <recommendedName>
        <fullName evidence="3">Cytosolic fatty-acid binding proteins domain-containing protein</fullName>
    </recommendedName>
</protein>
<evidence type="ECO:0000313" key="4">
    <source>
        <dbReference type="EMBL" id="CAJ0940192.1"/>
    </source>
</evidence>
<feature type="compositionally biased region" description="Basic and acidic residues" evidence="2">
    <location>
        <begin position="142"/>
        <end position="156"/>
    </location>
</feature>
<evidence type="ECO:0000313" key="5">
    <source>
        <dbReference type="Proteomes" id="UP001176940"/>
    </source>
</evidence>
<organism evidence="4 5">
    <name type="scientific">Ranitomeya imitator</name>
    <name type="common">mimic poison frog</name>
    <dbReference type="NCBI Taxonomy" id="111125"/>
    <lineage>
        <taxon>Eukaryota</taxon>
        <taxon>Metazoa</taxon>
        <taxon>Chordata</taxon>
        <taxon>Craniata</taxon>
        <taxon>Vertebrata</taxon>
        <taxon>Euteleostomi</taxon>
        <taxon>Amphibia</taxon>
        <taxon>Batrachia</taxon>
        <taxon>Anura</taxon>
        <taxon>Neobatrachia</taxon>
        <taxon>Hyloidea</taxon>
        <taxon>Dendrobatidae</taxon>
        <taxon>Dendrobatinae</taxon>
        <taxon>Ranitomeya</taxon>
    </lineage>
</organism>
<name>A0ABN9LEJ3_9NEOB</name>
<feature type="region of interest" description="Disordered" evidence="2">
    <location>
        <begin position="129"/>
        <end position="156"/>
    </location>
</feature>
<dbReference type="Pfam" id="PF14651">
    <property type="entry name" value="Lipocalin_7"/>
    <property type="match status" value="1"/>
</dbReference>
<evidence type="ECO:0000259" key="3">
    <source>
        <dbReference type="PROSITE" id="PS00214"/>
    </source>
</evidence>
<dbReference type="PRINTS" id="PR00178">
    <property type="entry name" value="FATTYACIDBP"/>
</dbReference>
<proteinExistence type="inferred from homology"/>
<evidence type="ECO:0000256" key="2">
    <source>
        <dbReference type="SAM" id="MobiDB-lite"/>
    </source>
</evidence>
<dbReference type="PANTHER" id="PTHR11955">
    <property type="entry name" value="FATTY ACID BINDING PROTEIN"/>
    <property type="match status" value="1"/>
</dbReference>
<dbReference type="Proteomes" id="UP001176940">
    <property type="component" value="Unassembled WGS sequence"/>
</dbReference>
<dbReference type="SUPFAM" id="SSF50814">
    <property type="entry name" value="Lipocalins"/>
    <property type="match status" value="1"/>
</dbReference>
<dbReference type="InterPro" id="IPR031259">
    <property type="entry name" value="ILBP"/>
</dbReference>
<sequence length="195" mass="21737">MSFAGTYELQSHENFEVFMKAIGLPDELIQIGKDIKSVTKIEQNGDHFVVTVTTGPKVLRNEFDIGKESEIETLTEEKIKTTVNIVDGKLVVQLKSVKSVTELSGDILTNVMTLRDIVYKRICCNLSTTESTPGQSEDSTCPEEKRGWNPELQKNGETKVAELARLLRANSANGKNDTQSSWSAETKHLRYVSKV</sequence>
<comment type="caution">
    <text evidence="4">The sequence shown here is derived from an EMBL/GenBank/DDBJ whole genome shotgun (WGS) entry which is preliminary data.</text>
</comment>
<accession>A0ABN9LEJ3</accession>
<comment type="similarity">
    <text evidence="1">Belongs to the calycin superfamily. Fatty-acid binding protein (FABP) family.</text>
</comment>
<gene>
    <name evidence="4" type="ORF">RIMI_LOCUS8351861</name>
</gene>
<reference evidence="4" key="1">
    <citation type="submission" date="2023-07" db="EMBL/GenBank/DDBJ databases">
        <authorList>
            <person name="Stuckert A."/>
        </authorList>
    </citation>
    <scope>NUCLEOTIDE SEQUENCE</scope>
</reference>
<keyword evidence="5" id="KW-1185">Reference proteome</keyword>
<dbReference type="InterPro" id="IPR000463">
    <property type="entry name" value="Fatty_acid-bd"/>
</dbReference>